<dbReference type="InterPro" id="IPR002645">
    <property type="entry name" value="STAS_dom"/>
</dbReference>
<dbReference type="InterPro" id="IPR001789">
    <property type="entry name" value="Sig_transdc_resp-reg_receiver"/>
</dbReference>
<dbReference type="PANTHER" id="PTHR43228:SF1">
    <property type="entry name" value="TWO-COMPONENT RESPONSE REGULATOR ARR22"/>
    <property type="match status" value="1"/>
</dbReference>
<dbReference type="SUPFAM" id="SSF52172">
    <property type="entry name" value="CheY-like"/>
    <property type="match status" value="1"/>
</dbReference>
<feature type="domain" description="STAS" evidence="3">
    <location>
        <begin position="129"/>
        <end position="238"/>
    </location>
</feature>
<organism evidence="4 5">
    <name type="scientific">Pseudodesulfovibrio sediminis</name>
    <dbReference type="NCBI Taxonomy" id="2810563"/>
    <lineage>
        <taxon>Bacteria</taxon>
        <taxon>Pseudomonadati</taxon>
        <taxon>Thermodesulfobacteriota</taxon>
        <taxon>Desulfovibrionia</taxon>
        <taxon>Desulfovibrionales</taxon>
        <taxon>Desulfovibrionaceae</taxon>
    </lineage>
</organism>
<dbReference type="PANTHER" id="PTHR43228">
    <property type="entry name" value="TWO-COMPONENT RESPONSE REGULATOR"/>
    <property type="match status" value="1"/>
</dbReference>
<dbReference type="Pfam" id="PF01740">
    <property type="entry name" value="STAS"/>
    <property type="match status" value="1"/>
</dbReference>
<feature type="domain" description="Response regulatory" evidence="2">
    <location>
        <begin position="4"/>
        <end position="118"/>
    </location>
</feature>
<accession>A0ABN6EWW1</accession>
<dbReference type="Proteomes" id="UP001053296">
    <property type="component" value="Chromosome"/>
</dbReference>
<dbReference type="SUPFAM" id="SSF52091">
    <property type="entry name" value="SpoIIaa-like"/>
    <property type="match status" value="1"/>
</dbReference>
<dbReference type="InterPro" id="IPR052048">
    <property type="entry name" value="ST_Response_Regulator"/>
</dbReference>
<dbReference type="SMART" id="SM00448">
    <property type="entry name" value="REC"/>
    <property type="match status" value="1"/>
</dbReference>
<protein>
    <recommendedName>
        <fullName evidence="6">Anti-anti-sigma factor</fullName>
    </recommendedName>
</protein>
<keyword evidence="1" id="KW-0597">Phosphoprotein</keyword>
<dbReference type="InterPro" id="IPR011006">
    <property type="entry name" value="CheY-like_superfamily"/>
</dbReference>
<dbReference type="EMBL" id="AP024485">
    <property type="protein sequence ID" value="BCS89735.1"/>
    <property type="molecule type" value="Genomic_DNA"/>
</dbReference>
<dbReference type="RefSeq" id="WP_229591696.1">
    <property type="nucleotide sequence ID" value="NZ_AP024485.1"/>
</dbReference>
<proteinExistence type="predicted"/>
<feature type="modified residue" description="4-aspartylphosphate" evidence="1">
    <location>
        <position position="53"/>
    </location>
</feature>
<evidence type="ECO:0008006" key="6">
    <source>
        <dbReference type="Google" id="ProtNLM"/>
    </source>
</evidence>
<evidence type="ECO:0000313" key="5">
    <source>
        <dbReference type="Proteomes" id="UP001053296"/>
    </source>
</evidence>
<keyword evidence="5" id="KW-1185">Reference proteome</keyword>
<evidence type="ECO:0000256" key="1">
    <source>
        <dbReference type="PROSITE-ProRule" id="PRU00169"/>
    </source>
</evidence>
<evidence type="ECO:0000259" key="2">
    <source>
        <dbReference type="PROSITE" id="PS50110"/>
    </source>
</evidence>
<dbReference type="PROSITE" id="PS50110">
    <property type="entry name" value="RESPONSE_REGULATORY"/>
    <property type="match status" value="1"/>
</dbReference>
<dbReference type="Pfam" id="PF00072">
    <property type="entry name" value="Response_reg"/>
    <property type="match status" value="1"/>
</dbReference>
<reference evidence="4" key="1">
    <citation type="journal article" date="2022" name="Arch. Microbiol.">
        <title>Pseudodesulfovibrio sediminis sp. nov., a mesophilic and neutrophilic sulfate-reducing bacterium isolated from sediment of a brackish lake.</title>
        <authorList>
            <person name="Takahashi A."/>
            <person name="Kojima H."/>
            <person name="Watanabe M."/>
            <person name="Fukui M."/>
        </authorList>
    </citation>
    <scope>NUCLEOTIDE SEQUENCE</scope>
    <source>
        <strain evidence="4">SF6</strain>
    </source>
</reference>
<dbReference type="CDD" id="cd17536">
    <property type="entry name" value="REC_YesN-like"/>
    <property type="match status" value="1"/>
</dbReference>
<dbReference type="Gene3D" id="3.30.750.24">
    <property type="entry name" value="STAS domain"/>
    <property type="match status" value="1"/>
</dbReference>
<name>A0ABN6EWW1_9BACT</name>
<dbReference type="InterPro" id="IPR036513">
    <property type="entry name" value="STAS_dom_sf"/>
</dbReference>
<evidence type="ECO:0000313" key="4">
    <source>
        <dbReference type="EMBL" id="BCS89735.1"/>
    </source>
</evidence>
<dbReference type="PROSITE" id="PS50801">
    <property type="entry name" value="STAS"/>
    <property type="match status" value="1"/>
</dbReference>
<evidence type="ECO:0000259" key="3">
    <source>
        <dbReference type="PROSITE" id="PS50801"/>
    </source>
</evidence>
<gene>
    <name evidence="4" type="ORF">PSDVSF_29770</name>
</gene>
<dbReference type="Gene3D" id="3.40.50.2300">
    <property type="match status" value="1"/>
</dbReference>
<sequence length="238" mass="26141">MIQKVLIIDDEQPTLRMFTLLLQAYGYEVLTAENGQEGVNLYDAERPDLVLTDIKMPVMDGIEALKEIKKISPHAEVIVITGHGDMDLALQALNLDATDFINKPLQREALELALKRTDERLAIARSEEEQIEFEEQDNTAIIGVRGNVTATTIPHLSETFEKAKALGKDVILIDFEKNASLNGAGITGLTDLLQQDQNQNVRVILSGLSSNFKAVLASVGITKLAELFDTVEEALAAQ</sequence>